<evidence type="ECO:0000256" key="3">
    <source>
        <dbReference type="ARBA" id="ARBA00022630"/>
    </source>
</evidence>
<organism evidence="6 7">
    <name type="scientific">Nonlabens agnitus</name>
    <dbReference type="NCBI Taxonomy" id="870484"/>
    <lineage>
        <taxon>Bacteria</taxon>
        <taxon>Pseudomonadati</taxon>
        <taxon>Bacteroidota</taxon>
        <taxon>Flavobacteriia</taxon>
        <taxon>Flavobacteriales</taxon>
        <taxon>Flavobacteriaceae</taxon>
        <taxon>Nonlabens</taxon>
    </lineage>
</organism>
<evidence type="ECO:0000259" key="5">
    <source>
        <dbReference type="Pfam" id="PF07992"/>
    </source>
</evidence>
<dbReference type="Proteomes" id="UP000239532">
    <property type="component" value="Unassembled WGS sequence"/>
</dbReference>
<dbReference type="SUPFAM" id="SSF51905">
    <property type="entry name" value="FAD/NAD(P)-binding domain"/>
    <property type="match status" value="1"/>
</dbReference>
<protein>
    <submittedName>
        <fullName evidence="6">FAD-dependent oxidoreductase</fullName>
    </submittedName>
</protein>
<reference evidence="6 7" key="1">
    <citation type="submission" date="2016-11" db="EMBL/GenBank/DDBJ databases">
        <title>Trade-off between light-utilization and light-protection in marine flavobacteria.</title>
        <authorList>
            <person name="Kumagai Y."/>
        </authorList>
    </citation>
    <scope>NUCLEOTIDE SEQUENCE [LARGE SCALE GENOMIC DNA]</scope>
    <source>
        <strain evidence="6 7">JCM 17109</strain>
    </source>
</reference>
<gene>
    <name evidence="6" type="ORF">BST86_13780</name>
</gene>
<dbReference type="EMBL" id="MQUC01000003">
    <property type="protein sequence ID" value="PRP68081.1"/>
    <property type="molecule type" value="Genomic_DNA"/>
</dbReference>
<dbReference type="PANTHER" id="PTHR43429:SF3">
    <property type="entry name" value="NITRITE REDUCTASE [NAD(P)H]"/>
    <property type="match status" value="1"/>
</dbReference>
<evidence type="ECO:0000256" key="4">
    <source>
        <dbReference type="ARBA" id="ARBA00022827"/>
    </source>
</evidence>
<keyword evidence="7" id="KW-1185">Reference proteome</keyword>
<dbReference type="RefSeq" id="WP_105983757.1">
    <property type="nucleotide sequence ID" value="NZ_MQUC01000003.1"/>
</dbReference>
<comment type="similarity">
    <text evidence="2">Belongs to the FAD-dependent oxidoreductase family.</text>
</comment>
<evidence type="ECO:0000313" key="6">
    <source>
        <dbReference type="EMBL" id="PRP68081.1"/>
    </source>
</evidence>
<dbReference type="AlphaFoldDB" id="A0A2S9WXA4"/>
<keyword evidence="3" id="KW-0285">Flavoprotein</keyword>
<dbReference type="PRINTS" id="PR00368">
    <property type="entry name" value="FADPNR"/>
</dbReference>
<dbReference type="PANTHER" id="PTHR43429">
    <property type="entry name" value="PYRIDINE NUCLEOTIDE-DISULFIDE OXIDOREDUCTASE DOMAIN-CONTAINING"/>
    <property type="match status" value="1"/>
</dbReference>
<proteinExistence type="inferred from homology"/>
<dbReference type="Pfam" id="PF07992">
    <property type="entry name" value="Pyr_redox_2"/>
    <property type="match status" value="1"/>
</dbReference>
<comment type="caution">
    <text evidence="6">The sequence shown here is derived from an EMBL/GenBank/DDBJ whole genome shotgun (WGS) entry which is preliminary data.</text>
</comment>
<evidence type="ECO:0000313" key="7">
    <source>
        <dbReference type="Proteomes" id="UP000239532"/>
    </source>
</evidence>
<name>A0A2S9WXA4_9FLAO</name>
<sequence length="433" mass="49465">MEHVVIIGNGIAGITLARHVRKFSDKRITVISAETDYFFSRTALMYVYMGHMKFEHTQPYENWFWEKNRIELKRDYVKHVHTDTKILSLESGEQFSYDKLVIATGSVPNKFGWKGEDLHGVQGLVTRNDLELLEVNAPNNDVCKRAVIIGGGLIGVELAEMLHTRKIPVTFLVREKAFWSGVLPMPDATMISDHILSHHIDLRHEEELDEIIGDENGRVKAIKTKTGKTINCNLVGLCAGVKPQIGFLASSGIDTDRGVLVDRLLQTNVPDVYAIGDCAQQREPVGERKPVEAVWYTGRMMGETLAQTICGNPTPWNPGHWFNSAKFMDIEYQTYGWVWSKPKEGHEHYHWQDEKNERAITIEYDVASRVFIGINTFGIRMKHEVFDQWLTEKQSVDHVVKHLSKSCFNPEFYQKPFESIKKDFATSQKTVEA</sequence>
<dbReference type="InterPro" id="IPR050260">
    <property type="entry name" value="FAD-bd_OxRdtase"/>
</dbReference>
<feature type="domain" description="FAD/NAD(P)-binding" evidence="5">
    <location>
        <begin position="3"/>
        <end position="283"/>
    </location>
</feature>
<evidence type="ECO:0000256" key="1">
    <source>
        <dbReference type="ARBA" id="ARBA00001974"/>
    </source>
</evidence>
<accession>A0A2S9WXA4</accession>
<keyword evidence="4" id="KW-0274">FAD</keyword>
<comment type="cofactor">
    <cofactor evidence="1">
        <name>FAD</name>
        <dbReference type="ChEBI" id="CHEBI:57692"/>
    </cofactor>
</comment>
<dbReference type="PRINTS" id="PR00411">
    <property type="entry name" value="PNDRDTASEI"/>
</dbReference>
<dbReference type="Gene3D" id="3.50.50.60">
    <property type="entry name" value="FAD/NAD(P)-binding domain"/>
    <property type="match status" value="2"/>
</dbReference>
<dbReference type="GO" id="GO:0016491">
    <property type="term" value="F:oxidoreductase activity"/>
    <property type="evidence" value="ECO:0007669"/>
    <property type="project" value="InterPro"/>
</dbReference>
<dbReference type="InterPro" id="IPR036188">
    <property type="entry name" value="FAD/NAD-bd_sf"/>
</dbReference>
<dbReference type="OrthoDB" id="9792592at2"/>
<dbReference type="InterPro" id="IPR023753">
    <property type="entry name" value="FAD/NAD-binding_dom"/>
</dbReference>
<evidence type="ECO:0000256" key="2">
    <source>
        <dbReference type="ARBA" id="ARBA00006442"/>
    </source>
</evidence>